<reference evidence="2" key="1">
    <citation type="submission" date="2014-09" db="EMBL/GenBank/DDBJ databases">
        <title>Vibrio variabilis JCM 19239. (C206) whole genome shotgun sequence.</title>
        <authorList>
            <person name="Sawabe T."/>
            <person name="Meirelles P."/>
            <person name="Nakanishi M."/>
            <person name="Sayaka M."/>
            <person name="Hattori M."/>
            <person name="Ohkuma M."/>
        </authorList>
    </citation>
    <scope>NUCLEOTIDE SEQUENCE [LARGE SCALE GENOMIC DNA]</scope>
    <source>
        <strain evidence="2">JCM 19239</strain>
    </source>
</reference>
<accession>A0ABQ0J7H3</accession>
<dbReference type="Proteomes" id="UP000029223">
    <property type="component" value="Unassembled WGS sequence"/>
</dbReference>
<dbReference type="Pfam" id="PF12294">
    <property type="entry name" value="DUF3626"/>
    <property type="match status" value="1"/>
</dbReference>
<protein>
    <recommendedName>
        <fullName evidence="3">DUF3626 domain-containing protein</fullName>
    </recommendedName>
</protein>
<dbReference type="InterPro" id="IPR022074">
    <property type="entry name" value="DUF3626"/>
</dbReference>
<keyword evidence="2" id="KW-1185">Reference proteome</keyword>
<evidence type="ECO:0000313" key="1">
    <source>
        <dbReference type="EMBL" id="GAL24719.1"/>
    </source>
</evidence>
<proteinExistence type="predicted"/>
<organism evidence="1 2">
    <name type="scientific">Vibrio variabilis</name>
    <dbReference type="NCBI Taxonomy" id="990271"/>
    <lineage>
        <taxon>Bacteria</taxon>
        <taxon>Pseudomonadati</taxon>
        <taxon>Pseudomonadota</taxon>
        <taxon>Gammaproteobacteria</taxon>
        <taxon>Vibrionales</taxon>
        <taxon>Vibrionaceae</taxon>
        <taxon>Vibrio</taxon>
    </lineage>
</organism>
<evidence type="ECO:0008006" key="3">
    <source>
        <dbReference type="Google" id="ProtNLM"/>
    </source>
</evidence>
<evidence type="ECO:0000313" key="2">
    <source>
        <dbReference type="Proteomes" id="UP000029223"/>
    </source>
</evidence>
<sequence length="281" mass="32118">MSRSNPVDVALTNVRNKSKGTYLQDAFTITINFHPDRLTADNTPLLLAMAQSGVLKSQFETQTSNGGLTAYKGGERWQWEQRVFDGAYDDAPDNLRPKYGALNYRQYPMGASPRFGSAFFKLKPHVLEHSTFCYPDSYFNPEDFSTSDRLSDLVAMANQAKVDRLDDYIEAHIHGELSLYEDVESLILDPVYRSTPIEQQARDLGVVIEWHDGYKLTIEHMAQFPDYRGQEFIELAKRLAVNGVIDAALLGKAITEQNYEEQEVKKVWHYLARFGYRGDKR</sequence>
<dbReference type="EMBL" id="BBMS01000005">
    <property type="protein sequence ID" value="GAL24719.1"/>
    <property type="molecule type" value="Genomic_DNA"/>
</dbReference>
<name>A0ABQ0J7H3_9VIBR</name>
<comment type="caution">
    <text evidence="1">The sequence shown here is derived from an EMBL/GenBank/DDBJ whole genome shotgun (WGS) entry which is preliminary data.</text>
</comment>
<gene>
    <name evidence="1" type="ORF">JCM19239_7319</name>
</gene>